<dbReference type="EMBL" id="BAABHS010000033">
    <property type="protein sequence ID" value="GAA4987559.1"/>
    <property type="molecule type" value="Genomic_DNA"/>
</dbReference>
<dbReference type="InterPro" id="IPR000914">
    <property type="entry name" value="SBP_5_dom"/>
</dbReference>
<dbReference type="Proteomes" id="UP001500466">
    <property type="component" value="Unassembled WGS sequence"/>
</dbReference>
<keyword evidence="4" id="KW-1185">Reference proteome</keyword>
<protein>
    <submittedName>
        <fullName evidence="3">Peptide-binding protein</fullName>
    </submittedName>
</protein>
<dbReference type="PANTHER" id="PTHR30290">
    <property type="entry name" value="PERIPLASMIC BINDING COMPONENT OF ABC TRANSPORTER"/>
    <property type="match status" value="1"/>
</dbReference>
<gene>
    <name evidence="3" type="ORF">GCM10023205_67980</name>
</gene>
<dbReference type="InterPro" id="IPR030678">
    <property type="entry name" value="Peptide/Ni-bd"/>
</dbReference>
<name>A0ABP9I434_9ACTN</name>
<dbReference type="Gene3D" id="3.40.190.10">
    <property type="entry name" value="Periplasmic binding protein-like II"/>
    <property type="match status" value="1"/>
</dbReference>
<dbReference type="Gene3D" id="3.10.105.10">
    <property type="entry name" value="Dipeptide-binding Protein, Domain 3"/>
    <property type="match status" value="1"/>
</dbReference>
<dbReference type="CDD" id="cd00995">
    <property type="entry name" value="PBP2_NikA_DppA_OppA_like"/>
    <property type="match status" value="1"/>
</dbReference>
<proteinExistence type="predicted"/>
<dbReference type="PIRSF" id="PIRSF002741">
    <property type="entry name" value="MppA"/>
    <property type="match status" value="1"/>
</dbReference>
<feature type="domain" description="Solute-binding protein family 5" evidence="2">
    <location>
        <begin position="17"/>
        <end position="360"/>
    </location>
</feature>
<organism evidence="3 4">
    <name type="scientific">Yinghuangia aomiensis</name>
    <dbReference type="NCBI Taxonomy" id="676205"/>
    <lineage>
        <taxon>Bacteria</taxon>
        <taxon>Bacillati</taxon>
        <taxon>Actinomycetota</taxon>
        <taxon>Actinomycetes</taxon>
        <taxon>Kitasatosporales</taxon>
        <taxon>Streptomycetaceae</taxon>
        <taxon>Yinghuangia</taxon>
    </lineage>
</organism>
<accession>A0ABP9I434</accession>
<comment type="caution">
    <text evidence="3">The sequence shown here is derived from an EMBL/GenBank/DDBJ whole genome shotgun (WGS) entry which is preliminary data.</text>
</comment>
<keyword evidence="1" id="KW-0732">Signal</keyword>
<reference evidence="4" key="1">
    <citation type="journal article" date="2019" name="Int. J. Syst. Evol. Microbiol.">
        <title>The Global Catalogue of Microorganisms (GCM) 10K type strain sequencing project: providing services to taxonomists for standard genome sequencing and annotation.</title>
        <authorList>
            <consortium name="The Broad Institute Genomics Platform"/>
            <consortium name="The Broad Institute Genome Sequencing Center for Infectious Disease"/>
            <person name="Wu L."/>
            <person name="Ma J."/>
        </authorList>
    </citation>
    <scope>NUCLEOTIDE SEQUENCE [LARGE SCALE GENOMIC DNA]</scope>
    <source>
        <strain evidence="4">JCM 17986</strain>
    </source>
</reference>
<evidence type="ECO:0000313" key="3">
    <source>
        <dbReference type="EMBL" id="GAA4987559.1"/>
    </source>
</evidence>
<dbReference type="Pfam" id="PF00496">
    <property type="entry name" value="SBP_bac_5"/>
    <property type="match status" value="1"/>
</dbReference>
<evidence type="ECO:0000256" key="1">
    <source>
        <dbReference type="ARBA" id="ARBA00022729"/>
    </source>
</evidence>
<dbReference type="PANTHER" id="PTHR30290:SF38">
    <property type="entry name" value="D,D-DIPEPTIDE-BINDING PERIPLASMIC PROTEIN DDPA-RELATED"/>
    <property type="match status" value="1"/>
</dbReference>
<sequence>MAALYDPLMYIDPTDGKVKPHLAQNLATSDGGATWTLKLRSGVRFSDGTPFDAAAVKMNYDLHAKRETQSIHVQYALGLQTTVQDPQTLLIRPPKANPNFDRLVATHLTYIEAPSALGKGLDVAGARPIGAGPFRLESWTRGSQQVFVKNENYWQKDKGLPKLEKVTMKTVPDPQQQFTTVKAGGADMFYSSAPDLLAKGRSELQADEQKSLGGQTIQFNMNRPPFDDPRARRAIALAIDPADIPKTLGNGFVPAASYFNASSPFFDPAQTQPAPDKAEAQKIFDELAAEGKRVDFTFLVPKATSQVPEYLQSRLNTFRNVSVKVDSLEIGAYVVKYAIQRDYQAILTQGWSVDPEPELYQAFASSSVSNLIGWKSPAADAALDAGRNSTDPAVRKQAYSDLQKALVTELPLFAYAESSIGPIFGKQVTGVVRYNSGTVFMDRLEVN</sequence>
<evidence type="ECO:0000259" key="2">
    <source>
        <dbReference type="Pfam" id="PF00496"/>
    </source>
</evidence>
<dbReference type="InterPro" id="IPR039424">
    <property type="entry name" value="SBP_5"/>
</dbReference>
<evidence type="ECO:0000313" key="4">
    <source>
        <dbReference type="Proteomes" id="UP001500466"/>
    </source>
</evidence>
<dbReference type="SUPFAM" id="SSF53850">
    <property type="entry name" value="Periplasmic binding protein-like II"/>
    <property type="match status" value="1"/>
</dbReference>